<evidence type="ECO:0000313" key="3">
    <source>
        <dbReference type="Proteomes" id="UP001291623"/>
    </source>
</evidence>
<reference evidence="2" key="1">
    <citation type="submission" date="2023-12" db="EMBL/GenBank/DDBJ databases">
        <title>Genome assembly of Anisodus tanguticus.</title>
        <authorList>
            <person name="Wang Y.-J."/>
        </authorList>
    </citation>
    <scope>NUCLEOTIDE SEQUENCE</scope>
    <source>
        <strain evidence="2">KB-2021</strain>
        <tissue evidence="2">Leaf</tissue>
    </source>
</reference>
<evidence type="ECO:0000256" key="1">
    <source>
        <dbReference type="SAM" id="MobiDB-lite"/>
    </source>
</evidence>
<feature type="region of interest" description="Disordered" evidence="1">
    <location>
        <begin position="82"/>
        <end position="112"/>
    </location>
</feature>
<keyword evidence="3" id="KW-1185">Reference proteome</keyword>
<evidence type="ECO:0000313" key="2">
    <source>
        <dbReference type="EMBL" id="KAK4377529.1"/>
    </source>
</evidence>
<protein>
    <submittedName>
        <fullName evidence="2">Uncharacterized protein</fullName>
    </submittedName>
</protein>
<gene>
    <name evidence="2" type="ORF">RND71_003825</name>
</gene>
<name>A0AAE1VWY4_9SOLA</name>
<accession>A0AAE1VWY4</accession>
<dbReference type="Proteomes" id="UP001291623">
    <property type="component" value="Unassembled WGS sequence"/>
</dbReference>
<comment type="caution">
    <text evidence="2">The sequence shown here is derived from an EMBL/GenBank/DDBJ whole genome shotgun (WGS) entry which is preliminary data.</text>
</comment>
<feature type="compositionally biased region" description="Polar residues" evidence="1">
    <location>
        <begin position="96"/>
        <end position="105"/>
    </location>
</feature>
<dbReference type="EMBL" id="JAVYJV010000002">
    <property type="protein sequence ID" value="KAK4377529.1"/>
    <property type="molecule type" value="Genomic_DNA"/>
</dbReference>
<dbReference type="AlphaFoldDB" id="A0AAE1VWY4"/>
<organism evidence="2 3">
    <name type="scientific">Anisodus tanguticus</name>
    <dbReference type="NCBI Taxonomy" id="243964"/>
    <lineage>
        <taxon>Eukaryota</taxon>
        <taxon>Viridiplantae</taxon>
        <taxon>Streptophyta</taxon>
        <taxon>Embryophyta</taxon>
        <taxon>Tracheophyta</taxon>
        <taxon>Spermatophyta</taxon>
        <taxon>Magnoliopsida</taxon>
        <taxon>eudicotyledons</taxon>
        <taxon>Gunneridae</taxon>
        <taxon>Pentapetalae</taxon>
        <taxon>asterids</taxon>
        <taxon>lamiids</taxon>
        <taxon>Solanales</taxon>
        <taxon>Solanaceae</taxon>
        <taxon>Solanoideae</taxon>
        <taxon>Hyoscyameae</taxon>
        <taxon>Anisodus</taxon>
    </lineage>
</organism>
<proteinExistence type="predicted"/>
<sequence>MIEHKNEEIMMKHSELLEQLTVKRGEIAESHVSLARERIMVAHTFGQISNRLDAIEQNQRAAQEADLGNGLLPAPAVCRKTNRQGHMVPPLPDGSANRQQGSYNQLELKFPL</sequence>